<dbReference type="InterPro" id="IPR003489">
    <property type="entry name" value="RHF/RaiA"/>
</dbReference>
<comment type="caution">
    <text evidence="1">The sequence shown here is derived from an EMBL/GenBank/DDBJ whole genome shotgun (WGS) entry which is preliminary data.</text>
</comment>
<dbReference type="RefSeq" id="WP_168104921.1">
    <property type="nucleotide sequence ID" value="NZ_CP051215.1"/>
</dbReference>
<name>A0A846TQ67_9MOLU</name>
<dbReference type="Gene3D" id="3.30.160.100">
    <property type="entry name" value="Ribosome hibernation promotion factor-like"/>
    <property type="match status" value="1"/>
</dbReference>
<dbReference type="Proteomes" id="UP000584587">
    <property type="component" value="Unassembled WGS sequence"/>
</dbReference>
<dbReference type="Pfam" id="PF02482">
    <property type="entry name" value="Ribosomal_S30AE"/>
    <property type="match status" value="1"/>
</dbReference>
<dbReference type="NCBIfam" id="TIGR00741">
    <property type="entry name" value="yfiA"/>
    <property type="match status" value="1"/>
</dbReference>
<organism evidence="1 2">
    <name type="scientific">Spiroplasma platyhelix PALS-1</name>
    <dbReference type="NCBI Taxonomy" id="1276218"/>
    <lineage>
        <taxon>Bacteria</taxon>
        <taxon>Bacillati</taxon>
        <taxon>Mycoplasmatota</taxon>
        <taxon>Mollicutes</taxon>
        <taxon>Entomoplasmatales</taxon>
        <taxon>Spiroplasmataceae</taxon>
        <taxon>Spiroplasma</taxon>
    </lineage>
</organism>
<keyword evidence="2" id="KW-1185">Reference proteome</keyword>
<protein>
    <submittedName>
        <fullName evidence="1">Ribosome-associated translation inhibitor RaiA</fullName>
    </submittedName>
</protein>
<evidence type="ECO:0000313" key="2">
    <source>
        <dbReference type="Proteomes" id="UP000584587"/>
    </source>
</evidence>
<proteinExistence type="predicted"/>
<accession>A0A846TQ67</accession>
<dbReference type="EMBL" id="JAAVVK010000001">
    <property type="protein sequence ID" value="NKE38450.1"/>
    <property type="molecule type" value="Genomic_DNA"/>
</dbReference>
<gene>
    <name evidence="1" type="primary">raiA</name>
    <name evidence="1" type="ORF">HER12_01620</name>
</gene>
<sequence>MIITIHGKNLEVTETISKAIEKSLARLERFKKFIKPDTRAKVEIRSYPDRTYKITVNISLPFNKHLQSQIKDYDLYVAIKQIVNPLSQQLNHLKTQIENKSVVSTGEAILENDQKISSDYTIEELDESNLSSVNDEYNDYDNKV</sequence>
<dbReference type="SUPFAM" id="SSF69754">
    <property type="entry name" value="Ribosome binding protein Y (YfiA homologue)"/>
    <property type="match status" value="1"/>
</dbReference>
<dbReference type="AlphaFoldDB" id="A0A846TQ67"/>
<reference evidence="1 2" key="1">
    <citation type="submission" date="2020-04" db="EMBL/GenBank/DDBJ databases">
        <title>Complete genome sequence of Spiroplasma platyhelix ATCC 51748, an insect isolate.</title>
        <authorList>
            <person name="Green E.A."/>
            <person name="Klassen J.L."/>
        </authorList>
    </citation>
    <scope>NUCLEOTIDE SEQUENCE [LARGE SCALE GENOMIC DNA]</scope>
    <source>
        <strain evidence="1 2">PALS-1</strain>
    </source>
</reference>
<dbReference type="InterPro" id="IPR036567">
    <property type="entry name" value="RHF-like"/>
</dbReference>
<evidence type="ECO:0000313" key="1">
    <source>
        <dbReference type="EMBL" id="NKE38450.1"/>
    </source>
</evidence>